<sequence>MHSLASQVLAKFGKTSHVFRSCLMGKDDLFDEASAKFALHYAFQILLESLEISDDDLDELHRRTNSLSIQESDDWIRICGFKTWPGGIMTVPCMKTPTKISKSTFPVQRGMLIPARNSEGFISGLQIKPHTDAPNTEDSDGESVCSQTGSETVKKNPKYMWVSRNRSMKLPVGDPEQCGEDPLFVCRANRCSSNSAFLIEGGLKAYVFAQLAAHHRWAFNVIGASGGQHWKSKEELTWALAQMKVNKIILVPDAGAVQNHNVILNYFRTFDFLTNVLSIKVQVAWWGQYDKHDDLDGDDHLNGAVPGQFTSICISCLWDLVPCSTRDLFFGGRRGLEKLDLLNRVLDKIGRNRTGCSRC</sequence>
<accession>A0A813KM76</accession>
<name>A0A813KM76_POLGL</name>
<organism evidence="2 3">
    <name type="scientific">Polarella glacialis</name>
    <name type="common">Dinoflagellate</name>
    <dbReference type="NCBI Taxonomy" id="89957"/>
    <lineage>
        <taxon>Eukaryota</taxon>
        <taxon>Sar</taxon>
        <taxon>Alveolata</taxon>
        <taxon>Dinophyceae</taxon>
        <taxon>Suessiales</taxon>
        <taxon>Suessiaceae</taxon>
        <taxon>Polarella</taxon>
    </lineage>
</organism>
<evidence type="ECO:0000313" key="2">
    <source>
        <dbReference type="EMBL" id="CAE8711067.1"/>
    </source>
</evidence>
<evidence type="ECO:0000256" key="1">
    <source>
        <dbReference type="SAM" id="MobiDB-lite"/>
    </source>
</evidence>
<dbReference type="Proteomes" id="UP000626109">
    <property type="component" value="Unassembled WGS sequence"/>
</dbReference>
<reference evidence="2" key="1">
    <citation type="submission" date="2021-02" db="EMBL/GenBank/DDBJ databases">
        <authorList>
            <person name="Dougan E. K."/>
            <person name="Rhodes N."/>
            <person name="Thang M."/>
            <person name="Chan C."/>
        </authorList>
    </citation>
    <scope>NUCLEOTIDE SEQUENCE</scope>
</reference>
<dbReference type="EMBL" id="CAJNNW010032102">
    <property type="protein sequence ID" value="CAE8711067.1"/>
    <property type="molecule type" value="Genomic_DNA"/>
</dbReference>
<dbReference type="AlphaFoldDB" id="A0A813KM76"/>
<feature type="region of interest" description="Disordered" evidence="1">
    <location>
        <begin position="126"/>
        <end position="151"/>
    </location>
</feature>
<evidence type="ECO:0000313" key="3">
    <source>
        <dbReference type="Proteomes" id="UP000626109"/>
    </source>
</evidence>
<protein>
    <submittedName>
        <fullName evidence="2">Uncharacterized protein</fullName>
    </submittedName>
</protein>
<comment type="caution">
    <text evidence="2">The sequence shown here is derived from an EMBL/GenBank/DDBJ whole genome shotgun (WGS) entry which is preliminary data.</text>
</comment>
<proteinExistence type="predicted"/>
<gene>
    <name evidence="2" type="ORF">PGLA2088_LOCUS36291</name>
</gene>